<dbReference type="EMBL" id="JBGEHV010000036">
    <property type="protein sequence ID" value="MEY8041440.1"/>
    <property type="molecule type" value="Genomic_DNA"/>
</dbReference>
<accession>A0ABV4CK38</accession>
<name>A0ABV4CK38_9PSEU</name>
<proteinExistence type="predicted"/>
<feature type="region of interest" description="Disordered" evidence="1">
    <location>
        <begin position="66"/>
        <end position="122"/>
    </location>
</feature>
<organism evidence="3 4">
    <name type="scientific">Saccharopolyspora cebuensis</name>
    <dbReference type="NCBI Taxonomy" id="418759"/>
    <lineage>
        <taxon>Bacteria</taxon>
        <taxon>Bacillati</taxon>
        <taxon>Actinomycetota</taxon>
        <taxon>Actinomycetes</taxon>
        <taxon>Pseudonocardiales</taxon>
        <taxon>Pseudonocardiaceae</taxon>
        <taxon>Saccharopolyspora</taxon>
    </lineage>
</organism>
<reference evidence="3 4" key="1">
    <citation type="submission" date="2024-08" db="EMBL/GenBank/DDBJ databases">
        <title>Genome mining of Saccharopolyspora cebuensis PGLac3 from Nigerian medicinal plant.</title>
        <authorList>
            <person name="Ezeobiora C.E."/>
            <person name="Igbokwe N.H."/>
            <person name="Amin D.H."/>
            <person name="Mendie U.E."/>
        </authorList>
    </citation>
    <scope>NUCLEOTIDE SEQUENCE [LARGE SCALE GENOMIC DNA]</scope>
    <source>
        <strain evidence="3 4">PGLac3</strain>
    </source>
</reference>
<dbReference type="RefSeq" id="WP_369775082.1">
    <property type="nucleotide sequence ID" value="NZ_JBGEHV010000036.1"/>
</dbReference>
<feature type="compositionally biased region" description="Gly residues" evidence="1">
    <location>
        <begin position="88"/>
        <end position="98"/>
    </location>
</feature>
<evidence type="ECO:0000259" key="2">
    <source>
        <dbReference type="Pfam" id="PF26450"/>
    </source>
</evidence>
<evidence type="ECO:0000313" key="3">
    <source>
        <dbReference type="EMBL" id="MEY8041440.1"/>
    </source>
</evidence>
<keyword evidence="4" id="KW-1185">Reference proteome</keyword>
<feature type="region of interest" description="Disordered" evidence="1">
    <location>
        <begin position="1"/>
        <end position="24"/>
    </location>
</feature>
<gene>
    <name evidence="3" type="ORF">AB8O55_18705</name>
</gene>
<sequence length="122" mass="13071">MSSTEEADVSAENLPLPDYDHLPMGSLQHRIRSLTSDELAQVLDYERGHNDRPQVVELLNRRMAELEAGAEPAPGAQDEEDPVELGRSSGGSPVGPGGSPEPIHPPRHGVQGPGKPKGNRAR</sequence>
<dbReference type="Pfam" id="PF26450">
    <property type="entry name" value="DUF8129"/>
    <property type="match status" value="1"/>
</dbReference>
<evidence type="ECO:0000256" key="1">
    <source>
        <dbReference type="SAM" id="MobiDB-lite"/>
    </source>
</evidence>
<comment type="caution">
    <text evidence="3">The sequence shown here is derived from an EMBL/GenBank/DDBJ whole genome shotgun (WGS) entry which is preliminary data.</text>
</comment>
<protein>
    <recommendedName>
        <fullName evidence="2">DUF8129 domain-containing protein</fullName>
    </recommendedName>
</protein>
<feature type="domain" description="DUF8129" evidence="2">
    <location>
        <begin position="13"/>
        <end position="67"/>
    </location>
</feature>
<dbReference type="Proteomes" id="UP001564626">
    <property type="component" value="Unassembled WGS sequence"/>
</dbReference>
<evidence type="ECO:0000313" key="4">
    <source>
        <dbReference type="Proteomes" id="UP001564626"/>
    </source>
</evidence>
<dbReference type="InterPro" id="IPR058442">
    <property type="entry name" value="DUF8129"/>
</dbReference>
<feature type="compositionally biased region" description="Low complexity" evidence="1">
    <location>
        <begin position="66"/>
        <end position="76"/>
    </location>
</feature>